<dbReference type="GO" id="GO:0010181">
    <property type="term" value="F:FMN binding"/>
    <property type="evidence" value="ECO:0007669"/>
    <property type="project" value="TreeGrafter"/>
</dbReference>
<evidence type="ECO:0000313" key="5">
    <source>
        <dbReference type="Proteomes" id="UP000199527"/>
    </source>
</evidence>
<dbReference type="SUPFAM" id="SSF52218">
    <property type="entry name" value="Flavoproteins"/>
    <property type="match status" value="1"/>
</dbReference>
<organism evidence="4 5">
    <name type="scientific">Ferrimonas sediminum</name>
    <dbReference type="NCBI Taxonomy" id="718193"/>
    <lineage>
        <taxon>Bacteria</taxon>
        <taxon>Pseudomonadati</taxon>
        <taxon>Pseudomonadota</taxon>
        <taxon>Gammaproteobacteria</taxon>
        <taxon>Alteromonadales</taxon>
        <taxon>Ferrimonadaceae</taxon>
        <taxon>Ferrimonas</taxon>
    </lineage>
</organism>
<protein>
    <submittedName>
        <fullName evidence="4">NAD(P)H-dependent FMN reductase</fullName>
    </submittedName>
</protein>
<dbReference type="PANTHER" id="PTHR30543">
    <property type="entry name" value="CHROMATE REDUCTASE"/>
    <property type="match status" value="1"/>
</dbReference>
<evidence type="ECO:0000256" key="1">
    <source>
        <dbReference type="ARBA" id="ARBA00001917"/>
    </source>
</evidence>
<reference evidence="5" key="1">
    <citation type="submission" date="2016-10" db="EMBL/GenBank/DDBJ databases">
        <authorList>
            <person name="Varghese N."/>
            <person name="Submissions S."/>
        </authorList>
    </citation>
    <scope>NUCLEOTIDE SEQUENCE [LARGE SCALE GENOMIC DNA]</scope>
    <source>
        <strain evidence="5">DSM 23317</strain>
    </source>
</reference>
<keyword evidence="5" id="KW-1185">Reference proteome</keyword>
<dbReference type="Gene3D" id="3.40.50.360">
    <property type="match status" value="1"/>
</dbReference>
<accession>A0A1G8LFR2</accession>
<gene>
    <name evidence="4" type="ORF">SAMN04488540_10249</name>
</gene>
<dbReference type="EMBL" id="FNEM01000002">
    <property type="protein sequence ID" value="SDI54546.1"/>
    <property type="molecule type" value="Genomic_DNA"/>
</dbReference>
<dbReference type="PANTHER" id="PTHR30543:SF21">
    <property type="entry name" value="NAD(P)H-DEPENDENT FMN REDUCTASE LOT6"/>
    <property type="match status" value="1"/>
</dbReference>
<dbReference type="RefSeq" id="WP_090361544.1">
    <property type="nucleotide sequence ID" value="NZ_FNEM01000002.1"/>
</dbReference>
<dbReference type="Pfam" id="PF03358">
    <property type="entry name" value="FMN_red"/>
    <property type="match status" value="1"/>
</dbReference>
<proteinExistence type="predicted"/>
<sequence length="181" mass="20503">MDTINVVALCGSLRQQSLNKKLLHQAIELAPKELSFRHGDLSELPLYNEDLQNAGFPVGVDRLHRLLISADAILIVTPEYNYSIPGVLKNAIDWLSRYQPHGFHNKPIAIMGASPGRMGTCRCQYHLRQVMVFLNAWVLNKPEIMISEAHQAFDPQGRLNDPKLVELVQSQMRSLKQMVHI</sequence>
<dbReference type="InterPro" id="IPR029039">
    <property type="entry name" value="Flavoprotein-like_sf"/>
</dbReference>
<dbReference type="AlphaFoldDB" id="A0A1G8LFR2"/>
<evidence type="ECO:0000256" key="2">
    <source>
        <dbReference type="ARBA" id="ARBA00022643"/>
    </source>
</evidence>
<dbReference type="Proteomes" id="UP000199527">
    <property type="component" value="Unassembled WGS sequence"/>
</dbReference>
<name>A0A1G8LFR2_9GAMM</name>
<dbReference type="GO" id="GO:0016491">
    <property type="term" value="F:oxidoreductase activity"/>
    <property type="evidence" value="ECO:0007669"/>
    <property type="project" value="InterPro"/>
</dbReference>
<dbReference type="GO" id="GO:0005829">
    <property type="term" value="C:cytosol"/>
    <property type="evidence" value="ECO:0007669"/>
    <property type="project" value="TreeGrafter"/>
</dbReference>
<dbReference type="InterPro" id="IPR050712">
    <property type="entry name" value="NAD(P)H-dep_reductase"/>
</dbReference>
<keyword evidence="2" id="KW-0285">Flavoprotein</keyword>
<feature type="domain" description="NADPH-dependent FMN reductase-like" evidence="3">
    <location>
        <begin position="5"/>
        <end position="151"/>
    </location>
</feature>
<dbReference type="OrthoDB" id="5767802at2"/>
<evidence type="ECO:0000313" key="4">
    <source>
        <dbReference type="EMBL" id="SDI54546.1"/>
    </source>
</evidence>
<comment type="cofactor">
    <cofactor evidence="1">
        <name>FMN</name>
        <dbReference type="ChEBI" id="CHEBI:58210"/>
    </cofactor>
</comment>
<keyword evidence="2" id="KW-0288">FMN</keyword>
<evidence type="ECO:0000259" key="3">
    <source>
        <dbReference type="Pfam" id="PF03358"/>
    </source>
</evidence>
<dbReference type="InterPro" id="IPR005025">
    <property type="entry name" value="FMN_Rdtase-like_dom"/>
</dbReference>